<feature type="domain" description="RNA 2-O ribose methyltransferase substrate binding" evidence="4">
    <location>
        <begin position="30"/>
        <end position="97"/>
    </location>
</feature>
<evidence type="ECO:0000256" key="2">
    <source>
        <dbReference type="ARBA" id="ARBA00022603"/>
    </source>
</evidence>
<dbReference type="SUPFAM" id="SSF55315">
    <property type="entry name" value="L30e-like"/>
    <property type="match status" value="1"/>
</dbReference>
<evidence type="ECO:0000313" key="6">
    <source>
        <dbReference type="Proteomes" id="UP000029669"/>
    </source>
</evidence>
<dbReference type="Proteomes" id="UP000029669">
    <property type="component" value="Chromosome"/>
</dbReference>
<dbReference type="GO" id="GO:0008173">
    <property type="term" value="F:RNA methyltransferase activity"/>
    <property type="evidence" value="ECO:0007669"/>
    <property type="project" value="InterPro"/>
</dbReference>
<dbReference type="HOGENOM" id="CLU_021322_3_2_9"/>
<evidence type="ECO:0000259" key="4">
    <source>
        <dbReference type="SMART" id="SM00967"/>
    </source>
</evidence>
<evidence type="ECO:0000313" key="5">
    <source>
        <dbReference type="EMBL" id="AIS52750.1"/>
    </source>
</evidence>
<dbReference type="AlphaFoldDB" id="A0A097ASF2"/>
<dbReference type="PANTHER" id="PTHR43191">
    <property type="entry name" value="RRNA METHYLTRANSFERASE 3"/>
    <property type="match status" value="1"/>
</dbReference>
<dbReference type="RefSeq" id="WP_049685454.1">
    <property type="nucleotide sequence ID" value="NZ_CP009170.1"/>
</dbReference>
<dbReference type="Gene3D" id="3.40.1280.10">
    <property type="match status" value="1"/>
</dbReference>
<dbReference type="InterPro" id="IPR029028">
    <property type="entry name" value="Alpha/beta_knot_MTases"/>
</dbReference>
<dbReference type="InterPro" id="IPR029064">
    <property type="entry name" value="Ribosomal_eL30-like_sf"/>
</dbReference>
<dbReference type="STRING" id="2325.TKV_c15860"/>
<protein>
    <submittedName>
        <fullName evidence="5">tRNA/rRNA methyltransferase SpoU</fullName>
    </submittedName>
</protein>
<gene>
    <name evidence="5" type="primary">spoU</name>
    <name evidence="5" type="ORF">TKV_c15860</name>
</gene>
<sequence>MFIKSENNELIKKIKKLKDKKERYEEGLFFVEGTTNVLEALNSNFEIEYIVMSESFKEDIPFKKDKIVHTTDSVFKKISDTVTPQMIMAVIKIPEYDENIYIKENGIYVIADNVQDPGNLGTIIRSADAFGATAVFTINNSVDVFNPKVLRATMGSIFHIPVIPTSKEVVLKLKAKGIKVFATHLRAKKLVHQCNIDDKVAFVLGNESKGVSIEDLVDDFVKIPMTGEAESLNVSIAAAIFLYESQRQRLIKQE</sequence>
<dbReference type="InterPro" id="IPR029026">
    <property type="entry name" value="tRNA_m1G_MTases_N"/>
</dbReference>
<comment type="similarity">
    <text evidence="1">Belongs to the class IV-like SAM-binding methyltransferase superfamily. RNA methyltransferase TrmH family.</text>
</comment>
<dbReference type="Gene3D" id="3.30.1330.30">
    <property type="match status" value="1"/>
</dbReference>
<dbReference type="EMBL" id="CP009170">
    <property type="protein sequence ID" value="AIS52750.1"/>
    <property type="molecule type" value="Genomic_DNA"/>
</dbReference>
<dbReference type="OrthoDB" id="9794400at2"/>
<dbReference type="eggNOG" id="COG0566">
    <property type="taxonomic scope" value="Bacteria"/>
</dbReference>
<dbReference type="GO" id="GO:0006396">
    <property type="term" value="P:RNA processing"/>
    <property type="evidence" value="ECO:0007669"/>
    <property type="project" value="InterPro"/>
</dbReference>
<dbReference type="InterPro" id="IPR001537">
    <property type="entry name" value="SpoU_MeTrfase"/>
</dbReference>
<dbReference type="InterPro" id="IPR053888">
    <property type="entry name" value="MRM3-like_sub_bind"/>
</dbReference>
<dbReference type="Pfam" id="PF22435">
    <property type="entry name" value="MRM3-like_sub_bind"/>
    <property type="match status" value="1"/>
</dbReference>
<dbReference type="GO" id="GO:0032259">
    <property type="term" value="P:methylation"/>
    <property type="evidence" value="ECO:0007669"/>
    <property type="project" value="UniProtKB-KW"/>
</dbReference>
<reference evidence="6" key="1">
    <citation type="journal article" date="2015" name="Genome Announc.">
        <title>Whole-Genome Sequences of 80 Environmental and Clinical Isolates of Burkholderia pseudomallei.</title>
        <authorList>
            <person name="Johnson S.L."/>
            <person name="Baker A.L."/>
            <person name="Chain P.S."/>
            <person name="Currie B.J."/>
            <person name="Daligault H.E."/>
            <person name="Davenport K.W."/>
            <person name="Davis C.B."/>
            <person name="Inglis T.J."/>
            <person name="Kaestli M."/>
            <person name="Koren S."/>
            <person name="Mayo M."/>
            <person name="Merritt A.J."/>
            <person name="Price E.P."/>
            <person name="Sarovich D.S."/>
            <person name="Warner J."/>
            <person name="Rosovitz M.J."/>
        </authorList>
    </citation>
    <scope>NUCLEOTIDE SEQUENCE [LARGE SCALE GENOMIC DNA]</scope>
    <source>
        <strain evidence="6">DSM 2030</strain>
    </source>
</reference>
<evidence type="ECO:0000256" key="1">
    <source>
        <dbReference type="ARBA" id="ARBA00007228"/>
    </source>
</evidence>
<keyword evidence="3 5" id="KW-0808">Transferase</keyword>
<dbReference type="InterPro" id="IPR051259">
    <property type="entry name" value="rRNA_Methyltransferase"/>
</dbReference>
<proteinExistence type="inferred from homology"/>
<keyword evidence="6" id="KW-1185">Reference proteome</keyword>
<dbReference type="KEGG" id="tki:TKV_c15860"/>
<dbReference type="SUPFAM" id="SSF75217">
    <property type="entry name" value="alpha/beta knot"/>
    <property type="match status" value="1"/>
</dbReference>
<evidence type="ECO:0000256" key="3">
    <source>
        <dbReference type="ARBA" id="ARBA00022679"/>
    </source>
</evidence>
<organism evidence="5 6">
    <name type="scientific">Thermoanaerobacter kivui</name>
    <name type="common">Acetogenium kivui</name>
    <dbReference type="NCBI Taxonomy" id="2325"/>
    <lineage>
        <taxon>Bacteria</taxon>
        <taxon>Bacillati</taxon>
        <taxon>Bacillota</taxon>
        <taxon>Clostridia</taxon>
        <taxon>Thermoanaerobacterales</taxon>
        <taxon>Thermoanaerobacteraceae</taxon>
        <taxon>Thermoanaerobacter</taxon>
    </lineage>
</organism>
<dbReference type="InterPro" id="IPR013123">
    <property type="entry name" value="SpoU_subst-bd"/>
</dbReference>
<dbReference type="SMART" id="SM00967">
    <property type="entry name" value="SpoU_sub_bind"/>
    <property type="match status" value="1"/>
</dbReference>
<accession>A0A097ASF2</accession>
<dbReference type="Pfam" id="PF00588">
    <property type="entry name" value="SpoU_methylase"/>
    <property type="match status" value="1"/>
</dbReference>
<dbReference type="PANTHER" id="PTHR43191:SF2">
    <property type="entry name" value="RRNA METHYLTRANSFERASE 3, MITOCHONDRIAL"/>
    <property type="match status" value="1"/>
</dbReference>
<name>A0A097ASF2_THEKI</name>
<dbReference type="CDD" id="cd18095">
    <property type="entry name" value="SpoU-like_rRNA-MTase"/>
    <property type="match status" value="1"/>
</dbReference>
<keyword evidence="2 5" id="KW-0489">Methyltransferase</keyword>
<dbReference type="GO" id="GO:0005737">
    <property type="term" value="C:cytoplasm"/>
    <property type="evidence" value="ECO:0007669"/>
    <property type="project" value="UniProtKB-ARBA"/>
</dbReference>
<dbReference type="GO" id="GO:0003723">
    <property type="term" value="F:RNA binding"/>
    <property type="evidence" value="ECO:0007669"/>
    <property type="project" value="InterPro"/>
</dbReference>